<comment type="caution">
    <text evidence="1">The sequence shown here is derived from an EMBL/GenBank/DDBJ whole genome shotgun (WGS) entry which is preliminary data.</text>
</comment>
<evidence type="ECO:0008006" key="3">
    <source>
        <dbReference type="Google" id="ProtNLM"/>
    </source>
</evidence>
<organism evidence="1 2">
    <name type="scientific">Bionectria ochroleuca</name>
    <name type="common">Gliocladium roseum</name>
    <dbReference type="NCBI Taxonomy" id="29856"/>
    <lineage>
        <taxon>Eukaryota</taxon>
        <taxon>Fungi</taxon>
        <taxon>Dikarya</taxon>
        <taxon>Ascomycota</taxon>
        <taxon>Pezizomycotina</taxon>
        <taxon>Sordariomycetes</taxon>
        <taxon>Hypocreomycetidae</taxon>
        <taxon>Hypocreales</taxon>
        <taxon>Bionectriaceae</taxon>
        <taxon>Clonostachys</taxon>
    </lineage>
</organism>
<proteinExistence type="predicted"/>
<protein>
    <recommendedName>
        <fullName evidence="3">Transcription factor domain-containing protein</fullName>
    </recommendedName>
</protein>
<keyword evidence="2" id="KW-1185">Reference proteome</keyword>
<dbReference type="Proteomes" id="UP000766486">
    <property type="component" value="Unassembled WGS sequence"/>
</dbReference>
<name>A0ABY6UFJ1_BIOOC</name>
<dbReference type="EMBL" id="CABFNS010000809">
    <property type="protein sequence ID" value="VUC29759.1"/>
    <property type="molecule type" value="Genomic_DNA"/>
</dbReference>
<sequence>MIGVLTILQQQDLLGGALPFDLERVFSAGFVSTMLSVIHPDERTYRALYSQACYLLEEFIHRGLTPASFRKSEIELLVDMIRLWKSRECGNTPGVQYGEQEQEQQVVQPLYGDESNAVPNSEHAFGVMCDLSPDQILSLAQMVEVQDGQLKDDMGWMDTWLWNHEDHLVPEL</sequence>
<reference evidence="1 2" key="1">
    <citation type="submission" date="2019-06" db="EMBL/GenBank/DDBJ databases">
        <authorList>
            <person name="Broberg M."/>
        </authorList>
    </citation>
    <scope>NUCLEOTIDE SEQUENCE [LARGE SCALE GENOMIC DNA]</scope>
</reference>
<evidence type="ECO:0000313" key="1">
    <source>
        <dbReference type="EMBL" id="VUC29759.1"/>
    </source>
</evidence>
<gene>
    <name evidence="1" type="ORF">CLO192961_LOCUS266479</name>
</gene>
<accession>A0ABY6UFJ1</accession>
<evidence type="ECO:0000313" key="2">
    <source>
        <dbReference type="Proteomes" id="UP000766486"/>
    </source>
</evidence>